<dbReference type="AlphaFoldDB" id="A0A9W7DH75"/>
<organism evidence="1 2">
    <name type="scientific">Ambrosiozyma monospora</name>
    <name type="common">Yeast</name>
    <name type="synonym">Endomycopsis monosporus</name>
    <dbReference type="NCBI Taxonomy" id="43982"/>
    <lineage>
        <taxon>Eukaryota</taxon>
        <taxon>Fungi</taxon>
        <taxon>Dikarya</taxon>
        <taxon>Ascomycota</taxon>
        <taxon>Saccharomycotina</taxon>
        <taxon>Pichiomycetes</taxon>
        <taxon>Pichiales</taxon>
        <taxon>Pichiaceae</taxon>
        <taxon>Ambrosiozyma</taxon>
    </lineage>
</organism>
<dbReference type="SUPFAM" id="SSF52047">
    <property type="entry name" value="RNI-like"/>
    <property type="match status" value="1"/>
</dbReference>
<dbReference type="EMBL" id="BSXU01002488">
    <property type="protein sequence ID" value="GMG37976.1"/>
    <property type="molecule type" value="Genomic_DNA"/>
</dbReference>
<sequence>MARFHKRRNKRASRPSSRSLRFNVYKTPEEVENQLNQLGASTQFNDTTYQTFYDYYRLSPCTGRLNQAALFEVEQLNYNYNNNDDVNYKPRNKKVQSLKSICADMLAQNAGSITKEHFKATGFNWNVWGPVWNSILFFEKDTPSTFYKFCSGFANNPSFNTHYITAIRNPKFHNLKQRKQHLMRNRNRDAYIAVNSITRKHRFETFYSNLNFCKGLVADLNSFYNFSTHDGDINVGLAPALDTHFESLSILNLSGLKIGSVAHAISNIKNIVYLNVSNCDLTQNLLKSWSMGMKSGKMPKLTCLILNDNPNLENLDDLYDLRLKSLAYIETTLYDTSCRSKLWNPIQDASVLNQSDSLKLKMLIDNGLVDVPFSVYQSLIIDYRVLNKSLDDLNDHDGDYLWKIRFLNVKNHAIIRAFVKDRKREQTLLNDSNLSTSLRHRASTVPRNKTVSSSRIAKIKPNTRKFNMKKFLDM</sequence>
<dbReference type="Proteomes" id="UP001165063">
    <property type="component" value="Unassembled WGS sequence"/>
</dbReference>
<dbReference type="OrthoDB" id="3988870at2759"/>
<evidence type="ECO:0000313" key="1">
    <source>
        <dbReference type="EMBL" id="GMG37976.1"/>
    </source>
</evidence>
<gene>
    <name evidence="1" type="ORF">Amon01_000489600</name>
</gene>
<dbReference type="Gene3D" id="3.80.10.10">
    <property type="entry name" value="Ribonuclease Inhibitor"/>
    <property type="match status" value="1"/>
</dbReference>
<protein>
    <submittedName>
        <fullName evidence="1">Unnamed protein product</fullName>
    </submittedName>
</protein>
<evidence type="ECO:0000313" key="2">
    <source>
        <dbReference type="Proteomes" id="UP001165063"/>
    </source>
</evidence>
<comment type="caution">
    <text evidence="1">The sequence shown here is derived from an EMBL/GenBank/DDBJ whole genome shotgun (WGS) entry which is preliminary data.</text>
</comment>
<dbReference type="InterPro" id="IPR032675">
    <property type="entry name" value="LRR_dom_sf"/>
</dbReference>
<keyword evidence="2" id="KW-1185">Reference proteome</keyword>
<accession>A0A9W7DH75</accession>
<reference evidence="1" key="1">
    <citation type="submission" date="2023-04" db="EMBL/GenBank/DDBJ databases">
        <title>Ambrosiozyma monospora NBRC 1965.</title>
        <authorList>
            <person name="Ichikawa N."/>
            <person name="Sato H."/>
            <person name="Tonouchi N."/>
        </authorList>
    </citation>
    <scope>NUCLEOTIDE SEQUENCE</scope>
    <source>
        <strain evidence="1">NBRC 1965</strain>
    </source>
</reference>
<name>A0A9W7DH75_AMBMO</name>
<proteinExistence type="predicted"/>